<dbReference type="PANTHER" id="PTHR35706:SF1">
    <property type="entry name" value="EMBRYOGENESIS-LIKE PROTEIN"/>
    <property type="match status" value="1"/>
</dbReference>
<reference evidence="2" key="2">
    <citation type="submission" date="2021-01" db="UniProtKB">
        <authorList>
            <consortium name="EnsemblMetazoa"/>
        </authorList>
    </citation>
    <scope>IDENTIFICATION</scope>
</reference>
<dbReference type="OrthoDB" id="273230at2759"/>
<dbReference type="KEGG" id="spu:115923537"/>
<feature type="region of interest" description="Disordered" evidence="1">
    <location>
        <begin position="119"/>
        <end position="140"/>
    </location>
</feature>
<dbReference type="EnsemblMetazoa" id="XM_030984452">
    <property type="protein sequence ID" value="XP_030840312"/>
    <property type="gene ID" value="LOC115923537"/>
</dbReference>
<dbReference type="Proteomes" id="UP000007110">
    <property type="component" value="Unassembled WGS sequence"/>
</dbReference>
<evidence type="ECO:0000313" key="2">
    <source>
        <dbReference type="EnsemblMetazoa" id="XP_030840312"/>
    </source>
</evidence>
<keyword evidence="3" id="KW-1185">Reference proteome</keyword>
<dbReference type="GeneID" id="115923537"/>
<protein>
    <submittedName>
        <fullName evidence="2">Uncharacterized protein</fullName>
    </submittedName>
</protein>
<accession>A0A7M7NWB7</accession>
<evidence type="ECO:0000313" key="3">
    <source>
        <dbReference type="Proteomes" id="UP000007110"/>
    </source>
</evidence>
<evidence type="ECO:0000256" key="1">
    <source>
        <dbReference type="SAM" id="MobiDB-lite"/>
    </source>
</evidence>
<feature type="compositionally biased region" description="Low complexity" evidence="1">
    <location>
        <begin position="120"/>
        <end position="129"/>
    </location>
</feature>
<dbReference type="AlphaFoldDB" id="A0A7M7NWB7"/>
<dbReference type="PANTHER" id="PTHR35706">
    <property type="entry name" value="F14O23.11 PROTEIN"/>
    <property type="match status" value="1"/>
</dbReference>
<dbReference type="InterPro" id="IPR053325">
    <property type="entry name" value="H3-Acetyl_Activator"/>
</dbReference>
<reference evidence="3" key="1">
    <citation type="submission" date="2015-02" db="EMBL/GenBank/DDBJ databases">
        <title>Genome sequencing for Strongylocentrotus purpuratus.</title>
        <authorList>
            <person name="Murali S."/>
            <person name="Liu Y."/>
            <person name="Vee V."/>
            <person name="English A."/>
            <person name="Wang M."/>
            <person name="Skinner E."/>
            <person name="Han Y."/>
            <person name="Muzny D.M."/>
            <person name="Worley K.C."/>
            <person name="Gibbs R.A."/>
        </authorList>
    </citation>
    <scope>NUCLEOTIDE SEQUENCE</scope>
</reference>
<sequence>MNLLVKITEMLKFVNQSSATLVAAVCARTHHLPLLLTPCFQGRKTEVARHSSAAPSVHSCSKRQPARPGKNIGGAAEEWASALFSTHVLSNATYFRNKQVLLSCSERLVWGTRHQYKEFSSSSSSTSSTEPGISEKELKREIDDLTDKFMETRELLEDAMESKDTVYFNDDLKDAKEAVQETLSHFEDLMAKLSEEQERNVRRTIGLKMEELRAQEMMIDESLKE</sequence>
<name>A0A7M7NWB7_STRPU</name>
<dbReference type="RefSeq" id="XP_030840312.1">
    <property type="nucleotide sequence ID" value="XM_030984452.1"/>
</dbReference>
<dbReference type="InParanoid" id="A0A7M7NWB7"/>
<proteinExistence type="predicted"/>
<feature type="region of interest" description="Disordered" evidence="1">
    <location>
        <begin position="51"/>
        <end position="72"/>
    </location>
</feature>
<organism evidence="2 3">
    <name type="scientific">Strongylocentrotus purpuratus</name>
    <name type="common">Purple sea urchin</name>
    <dbReference type="NCBI Taxonomy" id="7668"/>
    <lineage>
        <taxon>Eukaryota</taxon>
        <taxon>Metazoa</taxon>
        <taxon>Echinodermata</taxon>
        <taxon>Eleutherozoa</taxon>
        <taxon>Echinozoa</taxon>
        <taxon>Echinoidea</taxon>
        <taxon>Euechinoidea</taxon>
        <taxon>Echinacea</taxon>
        <taxon>Camarodonta</taxon>
        <taxon>Echinidea</taxon>
        <taxon>Strongylocentrotidae</taxon>
        <taxon>Strongylocentrotus</taxon>
    </lineage>
</organism>